<feature type="signal peptide" evidence="2">
    <location>
        <begin position="1"/>
        <end position="19"/>
    </location>
</feature>
<dbReference type="KEGG" id="jeh:EJN90_06430"/>
<gene>
    <name evidence="3" type="ORF">EJN90_06430</name>
</gene>
<organism evidence="3 4">
    <name type="scientific">Jeotgalibaca ciconiae</name>
    <dbReference type="NCBI Taxonomy" id="2496265"/>
    <lineage>
        <taxon>Bacteria</taxon>
        <taxon>Bacillati</taxon>
        <taxon>Bacillota</taxon>
        <taxon>Bacilli</taxon>
        <taxon>Lactobacillales</taxon>
        <taxon>Carnobacteriaceae</taxon>
        <taxon>Jeotgalibaca</taxon>
    </lineage>
</organism>
<evidence type="ECO:0000256" key="2">
    <source>
        <dbReference type="SAM" id="SignalP"/>
    </source>
</evidence>
<feature type="chain" id="PRO_5038413450" description="Lipoprotein" evidence="2">
    <location>
        <begin position="20"/>
        <end position="257"/>
    </location>
</feature>
<accession>A0A3Q9BKA4</accession>
<evidence type="ECO:0000313" key="4">
    <source>
        <dbReference type="Proteomes" id="UP000273326"/>
    </source>
</evidence>
<feature type="compositionally biased region" description="Low complexity" evidence="1">
    <location>
        <begin position="27"/>
        <end position="59"/>
    </location>
</feature>
<dbReference type="RefSeq" id="WP_126109587.1">
    <property type="nucleotide sequence ID" value="NZ_CP034465.1"/>
</dbReference>
<protein>
    <recommendedName>
        <fullName evidence="5">Lipoprotein</fullName>
    </recommendedName>
</protein>
<evidence type="ECO:0008006" key="5">
    <source>
        <dbReference type="Google" id="ProtNLM"/>
    </source>
</evidence>
<dbReference type="AlphaFoldDB" id="A0A3Q9BKA4"/>
<evidence type="ECO:0000256" key="1">
    <source>
        <dbReference type="SAM" id="MobiDB-lite"/>
    </source>
</evidence>
<dbReference type="PROSITE" id="PS51257">
    <property type="entry name" value="PROKAR_LIPOPROTEIN"/>
    <property type="match status" value="1"/>
</dbReference>
<dbReference type="EMBL" id="CP034465">
    <property type="protein sequence ID" value="AZP04305.1"/>
    <property type="molecule type" value="Genomic_DNA"/>
</dbReference>
<dbReference type="Proteomes" id="UP000273326">
    <property type="component" value="Chromosome"/>
</dbReference>
<keyword evidence="2" id="KW-0732">Signal</keyword>
<proteinExistence type="predicted"/>
<sequence length="257" mass="28937">MKKQLLFLTMSATILTACASSQPNDDQSSVSSSVVEESSSSQSSQSSEASSVEESVSSEPIEESSSREQTWSSMDEAIDFYENTLRADLGEEQARIDLESKFYDRDGWELIENEGDTMVLFKPNIGREGGQAVEFIKRKDYTEITFFKNDTPYPEQPGTTKVFRNEDHILIDKEKKDSNSSGVIDPFTPENAFEYMKETGRYGINDDIVVEYSVYYEDENYYQLKLVSKSIQAQGGSGTVGIYHVYEDGIIVDTYAV</sequence>
<name>A0A3Q9BKA4_9LACT</name>
<reference evidence="4" key="1">
    <citation type="submission" date="2018-12" db="EMBL/GenBank/DDBJ databases">
        <title>Complete genome sequencing of Jeotgalibaca sp. H21T32.</title>
        <authorList>
            <person name="Bae J.-W."/>
            <person name="Lee S.-Y."/>
        </authorList>
    </citation>
    <scope>NUCLEOTIDE SEQUENCE [LARGE SCALE GENOMIC DNA]</scope>
    <source>
        <strain evidence="4">H21T32</strain>
    </source>
</reference>
<dbReference type="OrthoDB" id="9812621at2"/>
<keyword evidence="4" id="KW-1185">Reference proteome</keyword>
<evidence type="ECO:0000313" key="3">
    <source>
        <dbReference type="EMBL" id="AZP04305.1"/>
    </source>
</evidence>
<feature type="region of interest" description="Disordered" evidence="1">
    <location>
        <begin position="18"/>
        <end position="73"/>
    </location>
</feature>